<proteinExistence type="predicted"/>
<sequence>MVFFIILAYFIIGFMEIVPLVQQGEKKQIILYAMTFSLAFVISLLLGLGVPIPSPAKPIEGIIKAVTGG</sequence>
<feature type="transmembrane region" description="Helical" evidence="1">
    <location>
        <begin position="6"/>
        <end position="22"/>
    </location>
</feature>
<dbReference type="RefSeq" id="WP_184311395.1">
    <property type="nucleotide sequence ID" value="NZ_JACHEN010000018.1"/>
</dbReference>
<evidence type="ECO:0000256" key="1">
    <source>
        <dbReference type="SAM" id="Phobius"/>
    </source>
</evidence>
<comment type="caution">
    <text evidence="2">The sequence shown here is derived from an EMBL/GenBank/DDBJ whole genome shotgun (WGS) entry which is preliminary data.</text>
</comment>
<dbReference type="EMBL" id="JACHEN010000018">
    <property type="protein sequence ID" value="MBB6216873.1"/>
    <property type="molecule type" value="Genomic_DNA"/>
</dbReference>
<keyword evidence="1" id="KW-0812">Transmembrane</keyword>
<keyword evidence="3" id="KW-1185">Reference proteome</keyword>
<accession>A0A841KU22</accession>
<name>A0A841KU22_9FIRM</name>
<evidence type="ECO:0000313" key="3">
    <source>
        <dbReference type="Proteomes" id="UP000579281"/>
    </source>
</evidence>
<feature type="transmembrane region" description="Helical" evidence="1">
    <location>
        <begin position="29"/>
        <end position="50"/>
    </location>
</feature>
<organism evidence="2 3">
    <name type="scientific">Anaerosolibacter carboniphilus</name>
    <dbReference type="NCBI Taxonomy" id="1417629"/>
    <lineage>
        <taxon>Bacteria</taxon>
        <taxon>Bacillati</taxon>
        <taxon>Bacillota</taxon>
        <taxon>Clostridia</taxon>
        <taxon>Peptostreptococcales</taxon>
        <taxon>Thermotaleaceae</taxon>
        <taxon>Anaerosolibacter</taxon>
    </lineage>
</organism>
<gene>
    <name evidence="2" type="ORF">HNQ80_002978</name>
</gene>
<keyword evidence="1" id="KW-0472">Membrane</keyword>
<protein>
    <submittedName>
        <fullName evidence="2">EamA domain-containing membrane protein RarD</fullName>
    </submittedName>
</protein>
<evidence type="ECO:0000313" key="2">
    <source>
        <dbReference type="EMBL" id="MBB6216873.1"/>
    </source>
</evidence>
<keyword evidence="1" id="KW-1133">Transmembrane helix</keyword>
<dbReference type="AlphaFoldDB" id="A0A841KU22"/>
<dbReference type="Proteomes" id="UP000579281">
    <property type="component" value="Unassembled WGS sequence"/>
</dbReference>
<reference evidence="2 3" key="1">
    <citation type="submission" date="2020-08" db="EMBL/GenBank/DDBJ databases">
        <title>Genomic Encyclopedia of Type Strains, Phase IV (KMG-IV): sequencing the most valuable type-strain genomes for metagenomic binning, comparative biology and taxonomic classification.</title>
        <authorList>
            <person name="Goeker M."/>
        </authorList>
    </citation>
    <scope>NUCLEOTIDE SEQUENCE [LARGE SCALE GENOMIC DNA]</scope>
    <source>
        <strain evidence="2 3">DSM 103526</strain>
    </source>
</reference>